<evidence type="ECO:0000256" key="4">
    <source>
        <dbReference type="SAM" id="MobiDB-lite"/>
    </source>
</evidence>
<dbReference type="PANTHER" id="PTHR24189:SF50">
    <property type="entry name" value="ANKYRIN REPEAT AND SOCS BOX PROTEIN 2"/>
    <property type="match status" value="1"/>
</dbReference>
<evidence type="ECO:0000256" key="1">
    <source>
        <dbReference type="ARBA" id="ARBA00022737"/>
    </source>
</evidence>
<reference evidence="5" key="1">
    <citation type="submission" date="2023-01" db="EMBL/GenBank/DDBJ databases">
        <title>Metagenome sequencing of chrysophaentin producing Chrysophaeum taylorii.</title>
        <authorList>
            <person name="Davison J."/>
            <person name="Bewley C."/>
        </authorList>
    </citation>
    <scope>NUCLEOTIDE SEQUENCE</scope>
    <source>
        <strain evidence="5">NIES-1699</strain>
    </source>
</reference>
<proteinExistence type="predicted"/>
<feature type="repeat" description="ANK" evidence="3">
    <location>
        <begin position="588"/>
        <end position="620"/>
    </location>
</feature>
<dbReference type="PANTHER" id="PTHR24189">
    <property type="entry name" value="MYOTROPHIN"/>
    <property type="match status" value="1"/>
</dbReference>
<keyword evidence="2 3" id="KW-0040">ANK repeat</keyword>
<dbReference type="Pfam" id="PF12796">
    <property type="entry name" value="Ank_2"/>
    <property type="match status" value="1"/>
</dbReference>
<dbReference type="Proteomes" id="UP001230188">
    <property type="component" value="Unassembled WGS sequence"/>
</dbReference>
<keyword evidence="6" id="KW-1185">Reference proteome</keyword>
<feature type="compositionally biased region" description="Basic residues" evidence="4">
    <location>
        <begin position="286"/>
        <end position="296"/>
    </location>
</feature>
<gene>
    <name evidence="5" type="ORF">CTAYLR_006060</name>
</gene>
<evidence type="ECO:0000256" key="3">
    <source>
        <dbReference type="PROSITE-ProRule" id="PRU00023"/>
    </source>
</evidence>
<dbReference type="SUPFAM" id="SSF48403">
    <property type="entry name" value="Ankyrin repeat"/>
    <property type="match status" value="1"/>
</dbReference>
<evidence type="ECO:0000313" key="5">
    <source>
        <dbReference type="EMBL" id="KAJ8609142.1"/>
    </source>
</evidence>
<keyword evidence="1" id="KW-0677">Repeat</keyword>
<accession>A0AAD7UKQ5</accession>
<dbReference type="InterPro" id="IPR036770">
    <property type="entry name" value="Ankyrin_rpt-contain_sf"/>
</dbReference>
<name>A0AAD7UKQ5_9STRA</name>
<protein>
    <submittedName>
        <fullName evidence="5">Uncharacterized protein</fullName>
    </submittedName>
</protein>
<organism evidence="5 6">
    <name type="scientific">Chrysophaeum taylorii</name>
    <dbReference type="NCBI Taxonomy" id="2483200"/>
    <lineage>
        <taxon>Eukaryota</taxon>
        <taxon>Sar</taxon>
        <taxon>Stramenopiles</taxon>
        <taxon>Ochrophyta</taxon>
        <taxon>Pelagophyceae</taxon>
        <taxon>Pelagomonadales</taxon>
        <taxon>Pelagomonadaceae</taxon>
        <taxon>Chrysophaeum</taxon>
    </lineage>
</organism>
<dbReference type="SMART" id="SM00248">
    <property type="entry name" value="ANK"/>
    <property type="match status" value="4"/>
</dbReference>
<dbReference type="Gene3D" id="1.25.40.20">
    <property type="entry name" value="Ankyrin repeat-containing domain"/>
    <property type="match status" value="1"/>
</dbReference>
<dbReference type="InterPro" id="IPR050745">
    <property type="entry name" value="Multifunctional_regulatory"/>
</dbReference>
<feature type="region of interest" description="Disordered" evidence="4">
    <location>
        <begin position="676"/>
        <end position="695"/>
    </location>
</feature>
<sequence>MRATPVRHMMGREGWSALLGCATTMRAKAGSVASPLNVAHGAALLASPVLPNLHAQHGGEYSATSALVRSLFERRRSDDSEPLRATSNRNMPEHALEPELSASLCHALMLGEGGGFVERFLEDWRAASRCDAARVRESLDVAVAALRECGADGLDPPLAIAAILAHAWRRAVDKRELYRFVDALGRLDRERAVDVGKLPAPATVDPRTFWCSLRFDESLHEKHLARAVSDASLSHPTTSPLAFETAVAAVARWRSQGSSTRAALRRVRDNGAKPAVSLVHQQPHPRNGRHHHHHQSSARPDDDDDDGRPSGSVASPPRTFLYDLPDEEMIQEEEDPPVAKNQHEYTRNDVAAEAESRPPWASAAKIDGRRSVEAIANAWADPSRRSEQPWLLAAMSSVAVVEALLEKTLGPESSSSSSRDVVPRALLAAAVPSGRSGSLARAGLVERAFAPAAALGSKRASKERLEATVRFARRIVAVERSSACGLAEWWRARVAAAVFSARAQAVRGAESLLVDDLRFPELRLAARLAAESDDVDWLERLVASGVDVDAPDLGARPLARAAETGAVDAVRYLLEVAKAPPDDPDGDEQTTPLCVACAAGRVDVTSLLLSFGADPNRTPSRDRDGHAPLHVAKTVDVANILLRAGADPRQRSAAGHAPFDLLPAHITRYLRVAPDALSPRSTPTPRLADAGTETT</sequence>
<dbReference type="PROSITE" id="PS50297">
    <property type="entry name" value="ANK_REP_REGION"/>
    <property type="match status" value="1"/>
</dbReference>
<dbReference type="PROSITE" id="PS50088">
    <property type="entry name" value="ANK_REPEAT"/>
    <property type="match status" value="1"/>
</dbReference>
<evidence type="ECO:0000256" key="2">
    <source>
        <dbReference type="ARBA" id="ARBA00023043"/>
    </source>
</evidence>
<dbReference type="InterPro" id="IPR002110">
    <property type="entry name" value="Ankyrin_rpt"/>
</dbReference>
<feature type="region of interest" description="Disordered" evidence="4">
    <location>
        <begin position="281"/>
        <end position="320"/>
    </location>
</feature>
<comment type="caution">
    <text evidence="5">The sequence shown here is derived from an EMBL/GenBank/DDBJ whole genome shotgun (WGS) entry which is preliminary data.</text>
</comment>
<evidence type="ECO:0000313" key="6">
    <source>
        <dbReference type="Proteomes" id="UP001230188"/>
    </source>
</evidence>
<dbReference type="AlphaFoldDB" id="A0AAD7UKQ5"/>
<dbReference type="EMBL" id="JAQMWT010000149">
    <property type="protein sequence ID" value="KAJ8609142.1"/>
    <property type="molecule type" value="Genomic_DNA"/>
</dbReference>